<dbReference type="InterPro" id="IPR013762">
    <property type="entry name" value="Integrase-like_cat_sf"/>
</dbReference>
<protein>
    <recommendedName>
        <fullName evidence="4">Tyr recombinase domain-containing protein</fullName>
    </recommendedName>
</protein>
<dbReference type="AlphaFoldDB" id="A0A9D4G2K1"/>
<dbReference type="Proteomes" id="UP000828390">
    <property type="component" value="Unassembled WGS sequence"/>
</dbReference>
<dbReference type="EMBL" id="JAIWYP010000006">
    <property type="protein sequence ID" value="KAH3807435.1"/>
    <property type="molecule type" value="Genomic_DNA"/>
</dbReference>
<accession>A0A9D4G2K1</accession>
<sequence>MPNLSVKANLSKRYTNHCIREFVSTHLHCQGFSNAAIMSVSGHINVQSLTSYVKPQDKEKRTISNALAYKGASCEPALSSPLEISTCSASSDSNSHAWTESDQLTSSTASNLNLLNTFSQSKQWSIFSGPINSTTININIHKQIKR</sequence>
<dbReference type="GO" id="GO:0003677">
    <property type="term" value="F:DNA binding"/>
    <property type="evidence" value="ECO:0007669"/>
    <property type="project" value="InterPro"/>
</dbReference>
<dbReference type="GO" id="GO:0006310">
    <property type="term" value="P:DNA recombination"/>
    <property type="evidence" value="ECO:0007669"/>
    <property type="project" value="UniProtKB-KW"/>
</dbReference>
<name>A0A9D4G2K1_DREPO</name>
<comment type="caution">
    <text evidence="2">The sequence shown here is derived from an EMBL/GenBank/DDBJ whole genome shotgun (WGS) entry which is preliminary data.</text>
</comment>
<dbReference type="SUPFAM" id="SSF56349">
    <property type="entry name" value="DNA breaking-rejoining enzymes"/>
    <property type="match status" value="1"/>
</dbReference>
<evidence type="ECO:0000313" key="3">
    <source>
        <dbReference type="Proteomes" id="UP000828390"/>
    </source>
</evidence>
<evidence type="ECO:0000313" key="2">
    <source>
        <dbReference type="EMBL" id="KAH3807435.1"/>
    </source>
</evidence>
<proteinExistence type="predicted"/>
<reference evidence="2" key="2">
    <citation type="submission" date="2020-11" db="EMBL/GenBank/DDBJ databases">
        <authorList>
            <person name="McCartney M.A."/>
            <person name="Auch B."/>
            <person name="Kono T."/>
            <person name="Mallez S."/>
            <person name="Becker A."/>
            <person name="Gohl D.M."/>
            <person name="Silverstein K.A.T."/>
            <person name="Koren S."/>
            <person name="Bechman K.B."/>
            <person name="Herman A."/>
            <person name="Abrahante J.E."/>
            <person name="Garbe J."/>
        </authorList>
    </citation>
    <scope>NUCLEOTIDE SEQUENCE</scope>
    <source>
        <strain evidence="2">Duluth1</strain>
        <tissue evidence="2">Whole animal</tissue>
    </source>
</reference>
<reference evidence="2" key="1">
    <citation type="journal article" date="2019" name="bioRxiv">
        <title>The Genome of the Zebra Mussel, Dreissena polymorpha: A Resource for Invasive Species Research.</title>
        <authorList>
            <person name="McCartney M.A."/>
            <person name="Auch B."/>
            <person name="Kono T."/>
            <person name="Mallez S."/>
            <person name="Zhang Y."/>
            <person name="Obille A."/>
            <person name="Becker A."/>
            <person name="Abrahante J.E."/>
            <person name="Garbe J."/>
            <person name="Badalamenti J.P."/>
            <person name="Herman A."/>
            <person name="Mangelson H."/>
            <person name="Liachko I."/>
            <person name="Sullivan S."/>
            <person name="Sone E.D."/>
            <person name="Koren S."/>
            <person name="Silverstein K.A.T."/>
            <person name="Beckman K.B."/>
            <person name="Gohl D.M."/>
        </authorList>
    </citation>
    <scope>NUCLEOTIDE SEQUENCE</scope>
    <source>
        <strain evidence="2">Duluth1</strain>
        <tissue evidence="2">Whole animal</tissue>
    </source>
</reference>
<gene>
    <name evidence="2" type="ORF">DPMN_135776</name>
</gene>
<dbReference type="GO" id="GO:0015074">
    <property type="term" value="P:DNA integration"/>
    <property type="evidence" value="ECO:0007669"/>
    <property type="project" value="InterPro"/>
</dbReference>
<evidence type="ECO:0000256" key="1">
    <source>
        <dbReference type="ARBA" id="ARBA00023172"/>
    </source>
</evidence>
<keyword evidence="1" id="KW-0233">DNA recombination</keyword>
<dbReference type="Gene3D" id="1.10.443.10">
    <property type="entry name" value="Intergrase catalytic core"/>
    <property type="match status" value="1"/>
</dbReference>
<keyword evidence="3" id="KW-1185">Reference proteome</keyword>
<organism evidence="2 3">
    <name type="scientific">Dreissena polymorpha</name>
    <name type="common">Zebra mussel</name>
    <name type="synonym">Mytilus polymorpha</name>
    <dbReference type="NCBI Taxonomy" id="45954"/>
    <lineage>
        <taxon>Eukaryota</taxon>
        <taxon>Metazoa</taxon>
        <taxon>Spiralia</taxon>
        <taxon>Lophotrochozoa</taxon>
        <taxon>Mollusca</taxon>
        <taxon>Bivalvia</taxon>
        <taxon>Autobranchia</taxon>
        <taxon>Heteroconchia</taxon>
        <taxon>Euheterodonta</taxon>
        <taxon>Imparidentia</taxon>
        <taxon>Neoheterodontei</taxon>
        <taxon>Myida</taxon>
        <taxon>Dreissenoidea</taxon>
        <taxon>Dreissenidae</taxon>
        <taxon>Dreissena</taxon>
    </lineage>
</organism>
<dbReference type="InterPro" id="IPR011010">
    <property type="entry name" value="DNA_brk_join_enz"/>
</dbReference>
<evidence type="ECO:0008006" key="4">
    <source>
        <dbReference type="Google" id="ProtNLM"/>
    </source>
</evidence>